<name>A0A381W4U8_9ZZZZ</name>
<protein>
    <submittedName>
        <fullName evidence="1">Uncharacterized protein</fullName>
    </submittedName>
</protein>
<evidence type="ECO:0000313" key="1">
    <source>
        <dbReference type="EMBL" id="SVA47556.1"/>
    </source>
</evidence>
<dbReference type="EMBL" id="UINC01010713">
    <property type="protein sequence ID" value="SVA47556.1"/>
    <property type="molecule type" value="Genomic_DNA"/>
</dbReference>
<organism evidence="1">
    <name type="scientific">marine metagenome</name>
    <dbReference type="NCBI Taxonomy" id="408172"/>
    <lineage>
        <taxon>unclassified sequences</taxon>
        <taxon>metagenomes</taxon>
        <taxon>ecological metagenomes</taxon>
    </lineage>
</organism>
<accession>A0A381W4U8</accession>
<proteinExistence type="predicted"/>
<dbReference type="AlphaFoldDB" id="A0A381W4U8"/>
<sequence>MSELDEFAEALMAQLSVEINEEKEIAQLAKKIKEDRNFAVEFDSVENISQKIFPDLVQKVSSYTGLEVSNDLSIEYLGLDGFKRLKGKKVFTDTARKFVDKLFDAVTKNDLKKISEIIKEDVAKFLVYSTYVKSYISKISTTYGDYLDSKIYLNMFILGDYPKIILYKQGPPYEVRSESVKSGYLGALKMTILEEIIHSVQTNLQKLNMQAVIQVNAINEELAKTILALDDKIVTQLTEYLQLQLVPEEFKLAKRANLFFMLNPDNFITNVMGPDVMTYTKVEIDPKITEFLPILQEIYQRWLKPIQSQHAIFTTMEGMAEFVVQQILKDDTNFQNYLTTFAGTDYSAYSVKKSIGKEFTEFIFDKFGKSTFEKLIMNPPNTKELKNPQIYLNRIK</sequence>
<gene>
    <name evidence="1" type="ORF">METZ01_LOCUS100410</name>
</gene>
<reference evidence="1" key="1">
    <citation type="submission" date="2018-05" db="EMBL/GenBank/DDBJ databases">
        <authorList>
            <person name="Lanie J.A."/>
            <person name="Ng W.-L."/>
            <person name="Kazmierczak K.M."/>
            <person name="Andrzejewski T.M."/>
            <person name="Davidsen T.M."/>
            <person name="Wayne K.J."/>
            <person name="Tettelin H."/>
            <person name="Glass J.I."/>
            <person name="Rusch D."/>
            <person name="Podicherti R."/>
            <person name="Tsui H.-C.T."/>
            <person name="Winkler M.E."/>
        </authorList>
    </citation>
    <scope>NUCLEOTIDE SEQUENCE</scope>
</reference>